<dbReference type="InterPro" id="IPR017850">
    <property type="entry name" value="Alkaline_phosphatase_core_sf"/>
</dbReference>
<protein>
    <submittedName>
        <fullName evidence="12">Phosphoethanolamine transferase</fullName>
    </submittedName>
</protein>
<dbReference type="PANTHER" id="PTHR30443:SF0">
    <property type="entry name" value="PHOSPHOETHANOLAMINE TRANSFERASE EPTA"/>
    <property type="match status" value="1"/>
</dbReference>
<dbReference type="GO" id="GO:0005886">
    <property type="term" value="C:plasma membrane"/>
    <property type="evidence" value="ECO:0007669"/>
    <property type="project" value="UniProtKB-SubCell"/>
</dbReference>
<dbReference type="InterPro" id="IPR000917">
    <property type="entry name" value="Sulfatase_N"/>
</dbReference>
<keyword evidence="5 9" id="KW-0812">Transmembrane</keyword>
<sequence length="599" mass="67153">MTQGFISNRKWALIGLFSLFALLMLPNLVWWWYGHGIALWIQALVVPAILLLVFFALLGDAPWLVCLLLAPFALLAPIEAFFVATYHHPTSAEIIATLIATNPRETREYLGGALIPIALCLFVAVILALLAARCSASACVRWRGHGRSWILTIAIATPLVTMAVTLATTPGDLHQRMRGTTNLWSTLGAQVVPGYPFGVFQRVAEYRAEWAAMRANASRLYAFRFHAHRVSPVHQRQVYVLVIGESSRRANWQLFGYPRATNPELSRVANLVPIGNMVTSWPESIDAIPQILTRRPITNKSTTFDEASILRAMREAGYETYWISNQLAIGKFDSPVSMYAYQAQHVQWLNHASWAAPGSYDEDLLGPLRDALHHSTSDLFIVLHMMGSHLGYDYRYPASFKHFRPTYSDHDDSVPQGRRIWNSYDNTILYTDHVLAETINILHHSDATTALWFESDHGEMLVTPTCDFMGHGLGTNFEFEIPAFFWYSEAYAQQFPDRVTNLRLHAGERTLSANTFESLVDMVGANFPSHDETWSLFSSQWHARSRIVNSAWQSDFDNAAIGKKCPVVIPANPQTSSTLPGKSSSATTPRPTTTKQVGR</sequence>
<evidence type="ECO:0000313" key="12">
    <source>
        <dbReference type="EMBL" id="TPG08656.1"/>
    </source>
</evidence>
<name>A0A502CA84_9GAMM</name>
<feature type="transmembrane region" description="Helical" evidence="9">
    <location>
        <begin position="65"/>
        <end position="84"/>
    </location>
</feature>
<dbReference type="InterPro" id="IPR058130">
    <property type="entry name" value="PEA_transf_C"/>
</dbReference>
<proteinExistence type="predicted"/>
<evidence type="ECO:0000256" key="5">
    <source>
        <dbReference type="ARBA" id="ARBA00022692"/>
    </source>
</evidence>
<keyword evidence="4 12" id="KW-0808">Transferase</keyword>
<feature type="transmembrane region" description="Helical" evidence="9">
    <location>
        <begin position="12"/>
        <end position="33"/>
    </location>
</feature>
<keyword evidence="3" id="KW-0997">Cell inner membrane</keyword>
<reference evidence="12 13" key="1">
    <citation type="journal article" date="2019" name="Environ. Microbiol.">
        <title>Species interactions and distinct microbial communities in high Arctic permafrost affected cryosols are associated with the CH4 and CO2 gas fluxes.</title>
        <authorList>
            <person name="Altshuler I."/>
            <person name="Hamel J."/>
            <person name="Turney S."/>
            <person name="Magnuson E."/>
            <person name="Levesque R."/>
            <person name="Greer C."/>
            <person name="Whyte L.G."/>
        </authorList>
    </citation>
    <scope>NUCLEOTIDE SEQUENCE [LARGE SCALE GENOMIC DNA]</scope>
    <source>
        <strain evidence="12 13">S13Y</strain>
    </source>
</reference>
<accession>A0A502CA84</accession>
<keyword evidence="7 9" id="KW-0472">Membrane</keyword>
<evidence type="ECO:0000256" key="2">
    <source>
        <dbReference type="ARBA" id="ARBA00022475"/>
    </source>
</evidence>
<feature type="compositionally biased region" description="Low complexity" evidence="8">
    <location>
        <begin position="587"/>
        <end position="599"/>
    </location>
</feature>
<evidence type="ECO:0000256" key="1">
    <source>
        <dbReference type="ARBA" id="ARBA00004429"/>
    </source>
</evidence>
<comment type="caution">
    <text evidence="12">The sequence shown here is derived from an EMBL/GenBank/DDBJ whole genome shotgun (WGS) entry which is preliminary data.</text>
</comment>
<dbReference type="InterPro" id="IPR012549">
    <property type="entry name" value="EptA-like_N"/>
</dbReference>
<keyword evidence="6 9" id="KW-1133">Transmembrane helix</keyword>
<evidence type="ECO:0000256" key="6">
    <source>
        <dbReference type="ARBA" id="ARBA00022989"/>
    </source>
</evidence>
<keyword evidence="2" id="KW-1003">Cell membrane</keyword>
<organism evidence="12 13">
    <name type="scientific">Rhodanobacter glycinis</name>
    <dbReference type="NCBI Taxonomy" id="582702"/>
    <lineage>
        <taxon>Bacteria</taxon>
        <taxon>Pseudomonadati</taxon>
        <taxon>Pseudomonadota</taxon>
        <taxon>Gammaproteobacteria</taxon>
        <taxon>Lysobacterales</taxon>
        <taxon>Rhodanobacteraceae</taxon>
        <taxon>Rhodanobacter</taxon>
    </lineage>
</organism>
<feature type="region of interest" description="Disordered" evidence="8">
    <location>
        <begin position="571"/>
        <end position="599"/>
    </location>
</feature>
<dbReference type="InterPro" id="IPR040423">
    <property type="entry name" value="PEA_transferase"/>
</dbReference>
<dbReference type="Proteomes" id="UP000319486">
    <property type="component" value="Unassembled WGS sequence"/>
</dbReference>
<evidence type="ECO:0000256" key="8">
    <source>
        <dbReference type="SAM" id="MobiDB-lite"/>
    </source>
</evidence>
<evidence type="ECO:0000313" key="13">
    <source>
        <dbReference type="Proteomes" id="UP000319486"/>
    </source>
</evidence>
<dbReference type="PANTHER" id="PTHR30443">
    <property type="entry name" value="INNER MEMBRANE PROTEIN"/>
    <property type="match status" value="1"/>
</dbReference>
<feature type="transmembrane region" description="Helical" evidence="9">
    <location>
        <begin position="148"/>
        <end position="168"/>
    </location>
</feature>
<dbReference type="GO" id="GO:0016776">
    <property type="term" value="F:phosphotransferase activity, phosphate group as acceptor"/>
    <property type="evidence" value="ECO:0007669"/>
    <property type="project" value="TreeGrafter"/>
</dbReference>
<feature type="transmembrane region" description="Helical" evidence="9">
    <location>
        <begin position="39"/>
        <end position="58"/>
    </location>
</feature>
<evidence type="ECO:0000259" key="11">
    <source>
        <dbReference type="Pfam" id="PF08019"/>
    </source>
</evidence>
<comment type="subcellular location">
    <subcellularLocation>
        <location evidence="1">Cell inner membrane</location>
        <topology evidence="1">Multi-pass membrane protein</topology>
    </subcellularLocation>
</comment>
<evidence type="ECO:0000259" key="10">
    <source>
        <dbReference type="Pfam" id="PF00884"/>
    </source>
</evidence>
<feature type="transmembrane region" description="Helical" evidence="9">
    <location>
        <begin position="113"/>
        <end position="136"/>
    </location>
</feature>
<dbReference type="Pfam" id="PF08019">
    <property type="entry name" value="EptA_B_N"/>
    <property type="match status" value="1"/>
</dbReference>
<dbReference type="CDD" id="cd16017">
    <property type="entry name" value="LptA"/>
    <property type="match status" value="1"/>
</dbReference>
<dbReference type="EMBL" id="RCZO01000005">
    <property type="protein sequence ID" value="TPG08656.1"/>
    <property type="molecule type" value="Genomic_DNA"/>
</dbReference>
<dbReference type="AlphaFoldDB" id="A0A502CA84"/>
<dbReference type="Gene3D" id="3.40.720.10">
    <property type="entry name" value="Alkaline Phosphatase, subunit A"/>
    <property type="match status" value="1"/>
</dbReference>
<evidence type="ECO:0000256" key="4">
    <source>
        <dbReference type="ARBA" id="ARBA00022679"/>
    </source>
</evidence>
<feature type="compositionally biased region" description="Polar residues" evidence="8">
    <location>
        <begin position="572"/>
        <end position="586"/>
    </location>
</feature>
<evidence type="ECO:0000256" key="9">
    <source>
        <dbReference type="SAM" id="Phobius"/>
    </source>
</evidence>
<feature type="domain" description="Phosphoethanolamine transferase N-terminal" evidence="11">
    <location>
        <begin position="51"/>
        <end position="178"/>
    </location>
</feature>
<gene>
    <name evidence="12" type="ORF">EAH88_10475</name>
</gene>
<keyword evidence="13" id="KW-1185">Reference proteome</keyword>
<dbReference type="Pfam" id="PF00884">
    <property type="entry name" value="Sulfatase"/>
    <property type="match status" value="1"/>
</dbReference>
<dbReference type="RefSeq" id="WP_140652350.1">
    <property type="nucleotide sequence ID" value="NZ_RCZO01000005.1"/>
</dbReference>
<dbReference type="GO" id="GO:0009244">
    <property type="term" value="P:lipopolysaccharide core region biosynthetic process"/>
    <property type="evidence" value="ECO:0007669"/>
    <property type="project" value="TreeGrafter"/>
</dbReference>
<evidence type="ECO:0000256" key="3">
    <source>
        <dbReference type="ARBA" id="ARBA00022519"/>
    </source>
</evidence>
<evidence type="ECO:0000256" key="7">
    <source>
        <dbReference type="ARBA" id="ARBA00023136"/>
    </source>
</evidence>
<feature type="domain" description="Sulfatase N-terminal" evidence="10">
    <location>
        <begin position="238"/>
        <end position="498"/>
    </location>
</feature>
<dbReference type="SUPFAM" id="SSF53649">
    <property type="entry name" value="Alkaline phosphatase-like"/>
    <property type="match status" value="1"/>
</dbReference>